<dbReference type="KEGG" id="zma:100502391"/>
<dbReference type="GeneID" id="100502391"/>
<evidence type="ECO:0000256" key="1">
    <source>
        <dbReference type="SAM" id="MobiDB-lite"/>
    </source>
</evidence>
<dbReference type="RefSeq" id="NP_001183798.1">
    <property type="nucleotide sequence ID" value="NM_001196869.1"/>
</dbReference>
<reference evidence="2" key="1">
    <citation type="journal article" date="2009" name="PLoS Genet.">
        <title>Sequencing, mapping, and analysis of 27,455 maize full-length cDNAs.</title>
        <authorList>
            <person name="Soderlund C."/>
            <person name="Descour A."/>
            <person name="Kudrna D."/>
            <person name="Bomhoff M."/>
            <person name="Boyd L."/>
            <person name="Currie J."/>
            <person name="Angelova A."/>
            <person name="Collura K."/>
            <person name="Wissotski M."/>
            <person name="Ashley E."/>
            <person name="Morrow D."/>
            <person name="Fernandes J."/>
            <person name="Walbot V."/>
            <person name="Yu Y."/>
        </authorList>
    </citation>
    <scope>NUCLEOTIDE SEQUENCE</scope>
    <source>
        <strain evidence="2">B73</strain>
    </source>
</reference>
<name>C4JAY6_MAIZE</name>
<keyword evidence="4" id="KW-1185">Reference proteome</keyword>
<reference evidence="4" key="2">
    <citation type="journal article" date="2009" name="Science">
        <title>The B73 maize genome: complexity, diversity, and dynamics.</title>
        <authorList>
            <person name="Schnable P.S."/>
            <person name="Ware D."/>
            <person name="Fulton R.S."/>
            <person name="Stein J.C."/>
            <person name="Wei F."/>
            <person name="Pasternak S."/>
            <person name="Liang C."/>
            <person name="Zhang J."/>
            <person name="Fulton L."/>
            <person name="Graves T.A."/>
            <person name="Minx P."/>
            <person name="Reily A.D."/>
            <person name="Courtney L."/>
            <person name="Kruchowski S.S."/>
            <person name="Tomlinson C."/>
            <person name="Strong C."/>
            <person name="Delehaunty K."/>
            <person name="Fronick C."/>
            <person name="Courtney B."/>
            <person name="Rock S.M."/>
            <person name="Belter E."/>
            <person name="Du F."/>
            <person name="Kim K."/>
            <person name="Abbott R.M."/>
            <person name="Cotton M."/>
            <person name="Levy A."/>
            <person name="Marchetto P."/>
            <person name="Ochoa K."/>
            <person name="Jackson S.M."/>
            <person name="Gillam B."/>
            <person name="Chen W."/>
            <person name="Yan L."/>
            <person name="Higginbotham J."/>
            <person name="Cardenas M."/>
            <person name="Waligorski J."/>
            <person name="Applebaum E."/>
            <person name="Phelps L."/>
            <person name="Falcone J."/>
            <person name="Kanchi K."/>
            <person name="Thane T."/>
            <person name="Scimone A."/>
            <person name="Thane N."/>
            <person name="Henke J."/>
            <person name="Wang T."/>
            <person name="Ruppert J."/>
            <person name="Shah N."/>
            <person name="Rotter K."/>
            <person name="Hodges J."/>
            <person name="Ingenthron E."/>
            <person name="Cordes M."/>
            <person name="Kohlberg S."/>
            <person name="Sgro J."/>
            <person name="Delgado B."/>
            <person name="Mead K."/>
            <person name="Chinwalla A."/>
            <person name="Leonard S."/>
            <person name="Crouse K."/>
            <person name="Collura K."/>
            <person name="Kudrna D."/>
            <person name="Currie J."/>
            <person name="He R."/>
            <person name="Angelova A."/>
            <person name="Rajasekar S."/>
            <person name="Mueller T."/>
            <person name="Lomeli R."/>
            <person name="Scara G."/>
            <person name="Ko A."/>
            <person name="Delaney K."/>
            <person name="Wissotski M."/>
            <person name="Lopez G."/>
            <person name="Campos D."/>
            <person name="Braidotti M."/>
            <person name="Ashley E."/>
            <person name="Golser W."/>
            <person name="Kim H."/>
            <person name="Lee S."/>
            <person name="Lin J."/>
            <person name="Dujmic Z."/>
            <person name="Kim W."/>
            <person name="Talag J."/>
            <person name="Zuccolo A."/>
            <person name="Fan C."/>
            <person name="Sebastian A."/>
            <person name="Kramer M."/>
            <person name="Spiegel L."/>
            <person name="Nascimento L."/>
            <person name="Zutavern T."/>
            <person name="Miller B."/>
            <person name="Ambroise C."/>
            <person name="Muller S."/>
            <person name="Spooner W."/>
            <person name="Narechania A."/>
            <person name="Ren L."/>
            <person name="Wei S."/>
            <person name="Kumari S."/>
            <person name="Faga B."/>
            <person name="Levy M.J."/>
            <person name="McMahan L."/>
            <person name="Van Buren P."/>
            <person name="Vaughn M.W."/>
            <person name="Ying K."/>
            <person name="Yeh C.-T."/>
            <person name="Emrich S.J."/>
            <person name="Jia Y."/>
            <person name="Kalyanaraman A."/>
            <person name="Hsia A.-P."/>
            <person name="Barbazuk W.B."/>
            <person name="Baucom R.S."/>
            <person name="Brutnell T.P."/>
            <person name="Carpita N.C."/>
            <person name="Chaparro C."/>
            <person name="Chia J.-M."/>
            <person name="Deragon J.-M."/>
            <person name="Estill J.C."/>
            <person name="Fu Y."/>
            <person name="Jeddeloh J.A."/>
            <person name="Han Y."/>
            <person name="Lee H."/>
            <person name="Li P."/>
            <person name="Lisch D.R."/>
            <person name="Liu S."/>
            <person name="Liu Z."/>
            <person name="Nagel D.H."/>
            <person name="McCann M.C."/>
            <person name="SanMiguel P."/>
            <person name="Myers A.M."/>
            <person name="Nettleton D."/>
            <person name="Nguyen J."/>
            <person name="Penning B.W."/>
            <person name="Ponnala L."/>
            <person name="Schneider K.L."/>
            <person name="Schwartz D.C."/>
            <person name="Sharma A."/>
            <person name="Soderlund C."/>
            <person name="Springer N.M."/>
            <person name="Sun Q."/>
            <person name="Wang H."/>
            <person name="Waterman M."/>
            <person name="Westerman R."/>
            <person name="Wolfgruber T.K."/>
            <person name="Yang L."/>
            <person name="Yu Y."/>
            <person name="Zhang L."/>
            <person name="Zhou S."/>
            <person name="Zhu Q."/>
            <person name="Bennetzen J.L."/>
            <person name="Dawe R.K."/>
            <person name="Jiang J."/>
            <person name="Jiang N."/>
            <person name="Presting G.G."/>
            <person name="Wessler S.R."/>
            <person name="Aluru S."/>
            <person name="Martienssen R.A."/>
            <person name="Clifton S.W."/>
            <person name="McCombie W.R."/>
            <person name="Wing R.A."/>
            <person name="Wilson R.K."/>
        </authorList>
    </citation>
    <scope>NUCLEOTIDE SEQUENCE [LARGE SCALE GENOMIC DNA]</scope>
    <source>
        <strain evidence="4">cv. B73</strain>
    </source>
</reference>
<reference evidence="2" key="3">
    <citation type="submission" date="2012-06" db="EMBL/GenBank/DDBJ databases">
        <authorList>
            <person name="Yu Y."/>
            <person name="Currie J."/>
            <person name="Lomeli R."/>
            <person name="Angelova A."/>
            <person name="Collura K."/>
            <person name="Wissotski M."/>
            <person name="Campos D."/>
            <person name="Kudrna D."/>
            <person name="Golser W."/>
            <person name="Ashely E."/>
            <person name="Descour A."/>
            <person name="Fernandes J."/>
            <person name="Soderlund C."/>
            <person name="Walbot V."/>
        </authorList>
    </citation>
    <scope>NUCLEOTIDE SEQUENCE</scope>
    <source>
        <strain evidence="2">B73</strain>
    </source>
</reference>
<dbReference type="EnsemblPlants" id="Zm00001eb179850_T001">
    <property type="protein sequence ID" value="Zm00001eb179850_P001"/>
    <property type="gene ID" value="Zm00001eb179850"/>
</dbReference>
<evidence type="ECO:0000313" key="2">
    <source>
        <dbReference type="EMBL" id="ACR38336.1"/>
    </source>
</evidence>
<accession>C4JAY6</accession>
<gene>
    <name evidence="3" type="primary">LOC100502391</name>
</gene>
<proteinExistence type="evidence at transcript level"/>
<reference evidence="3" key="5">
    <citation type="submission" date="2021-05" db="UniProtKB">
        <authorList>
            <consortium name="EnsemblPlants"/>
        </authorList>
    </citation>
    <scope>IDENTIFICATION</scope>
    <source>
        <strain evidence="3">cv. B73</strain>
    </source>
</reference>
<reference evidence="3" key="4">
    <citation type="submission" date="2019-07" db="EMBL/GenBank/DDBJ databases">
        <authorList>
            <person name="Seetharam A."/>
            <person name="Woodhouse M."/>
            <person name="Cannon E."/>
        </authorList>
    </citation>
    <scope>NUCLEOTIDE SEQUENCE [LARGE SCALE GENOMIC DNA]</scope>
    <source>
        <strain evidence="3">cv. B73</strain>
    </source>
</reference>
<feature type="compositionally biased region" description="Basic and acidic residues" evidence="1">
    <location>
        <begin position="59"/>
        <end position="68"/>
    </location>
</feature>
<feature type="region of interest" description="Disordered" evidence="1">
    <location>
        <begin position="1"/>
        <end position="71"/>
    </location>
</feature>
<feature type="compositionally biased region" description="Basic and acidic residues" evidence="1">
    <location>
        <begin position="8"/>
        <end position="23"/>
    </location>
</feature>
<feature type="region of interest" description="Disordered" evidence="1">
    <location>
        <begin position="132"/>
        <end position="157"/>
    </location>
</feature>
<protein>
    <submittedName>
        <fullName evidence="2 3">Uncharacterized protein</fullName>
    </submittedName>
</protein>
<evidence type="ECO:0000313" key="4">
    <source>
        <dbReference type="Proteomes" id="UP000007305"/>
    </source>
</evidence>
<sequence>MARASTAEGDRARQRRERAEGKTRGKTGGELGGHGWSAAARDAGRSAWRRRAGNFTAGRRPERERRGAGELQGRTAPWELRRRLWIAKAVRGQPRSKDDRGLASWRPRYNQRSLARAELHGCTMLKRPGEVDHCRGGSQARRAGKYAQEKLSTEGEELERAEEELLRACRSAW</sequence>
<evidence type="ECO:0000313" key="3">
    <source>
        <dbReference type="EnsemblPlants" id="Zm00001eb179850_P001"/>
    </source>
</evidence>
<organism evidence="2">
    <name type="scientific">Zea mays</name>
    <name type="common">Maize</name>
    <dbReference type="NCBI Taxonomy" id="4577"/>
    <lineage>
        <taxon>Eukaryota</taxon>
        <taxon>Viridiplantae</taxon>
        <taxon>Streptophyta</taxon>
        <taxon>Embryophyta</taxon>
        <taxon>Tracheophyta</taxon>
        <taxon>Spermatophyta</taxon>
        <taxon>Magnoliopsida</taxon>
        <taxon>Liliopsida</taxon>
        <taxon>Poales</taxon>
        <taxon>Poaceae</taxon>
        <taxon>PACMAD clade</taxon>
        <taxon>Panicoideae</taxon>
        <taxon>Andropogonodae</taxon>
        <taxon>Andropogoneae</taxon>
        <taxon>Tripsacinae</taxon>
        <taxon>Zea</taxon>
    </lineage>
</organism>
<dbReference type="AlphaFoldDB" id="C4JAY6"/>
<dbReference type="Proteomes" id="UP000007305">
    <property type="component" value="Chromosome 4"/>
</dbReference>
<feature type="compositionally biased region" description="Gly residues" evidence="1">
    <location>
        <begin position="26"/>
        <end position="35"/>
    </location>
</feature>
<dbReference type="Gramene" id="Zm00001eb179850_T001">
    <property type="protein sequence ID" value="Zm00001eb179850_P001"/>
    <property type="gene ID" value="Zm00001eb179850"/>
</dbReference>
<dbReference type="EMBL" id="BT087983">
    <property type="protein sequence ID" value="ACR38336.1"/>
    <property type="molecule type" value="mRNA"/>
</dbReference>